<comment type="caution">
    <text evidence="1">The sequence shown here is derived from an EMBL/GenBank/DDBJ whole genome shotgun (WGS) entry which is preliminary data.</text>
</comment>
<sequence length="91" mass="10106">MDVLFEFAGVVRVEASESLFRCLSLGLEADGVSFLLWLVECAGIEFGENLSGIRSGHSDKIPLREATYLSQILIGFEDTINWLVRGKLLRS</sequence>
<evidence type="ECO:0000313" key="1">
    <source>
        <dbReference type="EMBL" id="GIY22455.1"/>
    </source>
</evidence>
<dbReference type="AlphaFoldDB" id="A0AAV4RL51"/>
<evidence type="ECO:0000313" key="2">
    <source>
        <dbReference type="Proteomes" id="UP001054837"/>
    </source>
</evidence>
<dbReference type="EMBL" id="BPLQ01006442">
    <property type="protein sequence ID" value="GIY22455.1"/>
    <property type="molecule type" value="Genomic_DNA"/>
</dbReference>
<protein>
    <submittedName>
        <fullName evidence="1">Uncharacterized protein</fullName>
    </submittedName>
</protein>
<keyword evidence="2" id="KW-1185">Reference proteome</keyword>
<proteinExistence type="predicted"/>
<gene>
    <name evidence="1" type="ORF">CDAR_78011</name>
</gene>
<accession>A0AAV4RL51</accession>
<reference evidence="1 2" key="1">
    <citation type="submission" date="2021-06" db="EMBL/GenBank/DDBJ databases">
        <title>Caerostris darwini draft genome.</title>
        <authorList>
            <person name="Kono N."/>
            <person name="Arakawa K."/>
        </authorList>
    </citation>
    <scope>NUCLEOTIDE SEQUENCE [LARGE SCALE GENOMIC DNA]</scope>
</reference>
<name>A0AAV4RL51_9ARAC</name>
<organism evidence="1 2">
    <name type="scientific">Caerostris darwini</name>
    <dbReference type="NCBI Taxonomy" id="1538125"/>
    <lineage>
        <taxon>Eukaryota</taxon>
        <taxon>Metazoa</taxon>
        <taxon>Ecdysozoa</taxon>
        <taxon>Arthropoda</taxon>
        <taxon>Chelicerata</taxon>
        <taxon>Arachnida</taxon>
        <taxon>Araneae</taxon>
        <taxon>Araneomorphae</taxon>
        <taxon>Entelegynae</taxon>
        <taxon>Araneoidea</taxon>
        <taxon>Araneidae</taxon>
        <taxon>Caerostris</taxon>
    </lineage>
</organism>
<dbReference type="Proteomes" id="UP001054837">
    <property type="component" value="Unassembled WGS sequence"/>
</dbReference>